<evidence type="ECO:0000313" key="1">
    <source>
        <dbReference type="EMBL" id="JAD21927.1"/>
    </source>
</evidence>
<name>A0A0A8YFE2_ARUDO</name>
<organism evidence="1">
    <name type="scientific">Arundo donax</name>
    <name type="common">Giant reed</name>
    <name type="synonym">Donax arundinaceus</name>
    <dbReference type="NCBI Taxonomy" id="35708"/>
    <lineage>
        <taxon>Eukaryota</taxon>
        <taxon>Viridiplantae</taxon>
        <taxon>Streptophyta</taxon>
        <taxon>Embryophyta</taxon>
        <taxon>Tracheophyta</taxon>
        <taxon>Spermatophyta</taxon>
        <taxon>Magnoliopsida</taxon>
        <taxon>Liliopsida</taxon>
        <taxon>Poales</taxon>
        <taxon>Poaceae</taxon>
        <taxon>PACMAD clade</taxon>
        <taxon>Arundinoideae</taxon>
        <taxon>Arundineae</taxon>
        <taxon>Arundo</taxon>
    </lineage>
</organism>
<dbReference type="AlphaFoldDB" id="A0A0A8YFE2"/>
<protein>
    <submittedName>
        <fullName evidence="1">Uncharacterized protein</fullName>
    </submittedName>
</protein>
<reference evidence="1" key="1">
    <citation type="submission" date="2014-09" db="EMBL/GenBank/DDBJ databases">
        <authorList>
            <person name="Magalhaes I.L.F."/>
            <person name="Oliveira U."/>
            <person name="Santos F.R."/>
            <person name="Vidigal T.H.D.A."/>
            <person name="Brescovit A.D."/>
            <person name="Santos A.J."/>
        </authorList>
    </citation>
    <scope>NUCLEOTIDE SEQUENCE</scope>
    <source>
        <tissue evidence="1">Shoot tissue taken approximately 20 cm above the soil surface</tissue>
    </source>
</reference>
<accession>A0A0A8YFE2</accession>
<reference evidence="1" key="2">
    <citation type="journal article" date="2015" name="Data Brief">
        <title>Shoot transcriptome of the giant reed, Arundo donax.</title>
        <authorList>
            <person name="Barrero R.A."/>
            <person name="Guerrero F.D."/>
            <person name="Moolhuijzen P."/>
            <person name="Goolsby J.A."/>
            <person name="Tidwell J."/>
            <person name="Bellgard S.E."/>
            <person name="Bellgard M.I."/>
        </authorList>
    </citation>
    <scope>NUCLEOTIDE SEQUENCE</scope>
    <source>
        <tissue evidence="1">Shoot tissue taken approximately 20 cm above the soil surface</tissue>
    </source>
</reference>
<dbReference type="EMBL" id="GBRH01275968">
    <property type="protein sequence ID" value="JAD21927.1"/>
    <property type="molecule type" value="Transcribed_RNA"/>
</dbReference>
<proteinExistence type="predicted"/>
<sequence length="33" mass="3927">MHFCLFMLDHSTITCLYLKQTLGTTIYLQKQSF</sequence>